<keyword evidence="3" id="KW-1185">Reference proteome</keyword>
<dbReference type="InterPro" id="IPR029063">
    <property type="entry name" value="SAM-dependent_MTases_sf"/>
</dbReference>
<dbReference type="InParanoid" id="Q2HI00"/>
<evidence type="ECO:0000313" key="2">
    <source>
        <dbReference type="EMBL" id="EAQ91919.1"/>
    </source>
</evidence>
<feature type="domain" description="O-methyltransferase C-terminal" evidence="1">
    <location>
        <begin position="215"/>
        <end position="318"/>
    </location>
</feature>
<dbReference type="Pfam" id="PF00891">
    <property type="entry name" value="Methyltransf_2"/>
    <property type="match status" value="1"/>
</dbReference>
<sequence length="339" mass="37250">MASTPTFQLVPAAEELLTNAKKLAALTKPGDEDNELELRRSIAHTAKSIAFETAPGIDVIKSDWMVMADIAAWNIFIDWKAFDHIPLDGHISIHDLALALNAQESLIARISAQLLATHKLLPGPTPNTLRHSRISPLYRSTHPVSSLCTVAVGNAMKPFAHWPAYFNTITHNTHPHPPTRTTPPTQTNTPFAFAWGHPALSPWELKKEAETEAAKAEKRGVPVGNGCWGRKLTISGALVYLLRRVLLDYSDTLATGILRRLADALPADNSKARVIILEERLLEVPTPQNCLVDLVMLNLGGKLRNEAMFREIAVSAGLKVVGFYTREDDPNCVVECMKA</sequence>
<dbReference type="GeneID" id="4387196"/>
<protein>
    <recommendedName>
        <fullName evidence="1">O-methyltransferase C-terminal domain-containing protein</fullName>
    </recommendedName>
</protein>
<dbReference type="EMBL" id="CH408029">
    <property type="protein sequence ID" value="EAQ91919.1"/>
    <property type="molecule type" value="Genomic_DNA"/>
</dbReference>
<dbReference type="Proteomes" id="UP000001056">
    <property type="component" value="Unassembled WGS sequence"/>
</dbReference>
<dbReference type="RefSeq" id="XP_001219375.1">
    <property type="nucleotide sequence ID" value="XM_001219374.1"/>
</dbReference>
<dbReference type="InterPro" id="IPR001077">
    <property type="entry name" value="COMT_C"/>
</dbReference>
<dbReference type="HOGENOM" id="CLU_005533_5_2_1"/>
<dbReference type="GO" id="GO:0008171">
    <property type="term" value="F:O-methyltransferase activity"/>
    <property type="evidence" value="ECO:0007669"/>
    <property type="project" value="InterPro"/>
</dbReference>
<organism evidence="2 3">
    <name type="scientific">Chaetomium globosum (strain ATCC 6205 / CBS 148.51 / DSM 1962 / NBRC 6347 / NRRL 1970)</name>
    <name type="common">Soil fungus</name>
    <dbReference type="NCBI Taxonomy" id="306901"/>
    <lineage>
        <taxon>Eukaryota</taxon>
        <taxon>Fungi</taxon>
        <taxon>Dikarya</taxon>
        <taxon>Ascomycota</taxon>
        <taxon>Pezizomycotina</taxon>
        <taxon>Sordariomycetes</taxon>
        <taxon>Sordariomycetidae</taxon>
        <taxon>Sordariales</taxon>
        <taxon>Chaetomiaceae</taxon>
        <taxon>Chaetomium</taxon>
    </lineage>
</organism>
<reference evidence="3" key="1">
    <citation type="journal article" date="2015" name="Genome Announc.">
        <title>Draft genome sequence of the cellulolytic fungus Chaetomium globosum.</title>
        <authorList>
            <person name="Cuomo C.A."/>
            <person name="Untereiner W.A."/>
            <person name="Ma L.-J."/>
            <person name="Grabherr M."/>
            <person name="Birren B.W."/>
        </authorList>
    </citation>
    <scope>NUCLEOTIDE SEQUENCE [LARGE SCALE GENOMIC DNA]</scope>
    <source>
        <strain evidence="3">ATCC 6205 / CBS 148.51 / DSM 1962 / NBRC 6347 / NRRL 1970</strain>
    </source>
</reference>
<dbReference type="AlphaFoldDB" id="Q2HI00"/>
<dbReference type="VEuPathDB" id="FungiDB:CHGG_00154"/>
<dbReference type="eggNOG" id="KOG3178">
    <property type="taxonomic scope" value="Eukaryota"/>
</dbReference>
<dbReference type="OrthoDB" id="1535081at2759"/>
<dbReference type="PANTHER" id="PTHR43712:SF16">
    <property type="entry name" value="O-METHYLTRANSFERASE ELCB"/>
    <property type="match status" value="1"/>
</dbReference>
<name>Q2HI00_CHAGB</name>
<accession>Q2HI00</accession>
<evidence type="ECO:0000259" key="1">
    <source>
        <dbReference type="Pfam" id="PF00891"/>
    </source>
</evidence>
<dbReference type="PANTHER" id="PTHR43712">
    <property type="entry name" value="PUTATIVE (AFU_ORTHOLOGUE AFUA_4G14580)-RELATED"/>
    <property type="match status" value="1"/>
</dbReference>
<dbReference type="OMA" id="FQTGMAG"/>
<gene>
    <name evidence="2" type="ORF">CHGG_00154</name>
</gene>
<proteinExistence type="predicted"/>
<evidence type="ECO:0000313" key="3">
    <source>
        <dbReference type="Proteomes" id="UP000001056"/>
    </source>
</evidence>
<dbReference type="Gene3D" id="3.40.50.150">
    <property type="entry name" value="Vaccinia Virus protein VP39"/>
    <property type="match status" value="1"/>
</dbReference>